<evidence type="ECO:0000313" key="1">
    <source>
        <dbReference type="EMBL" id="JAH29186.1"/>
    </source>
</evidence>
<organism evidence="1">
    <name type="scientific">Anguilla anguilla</name>
    <name type="common">European freshwater eel</name>
    <name type="synonym">Muraena anguilla</name>
    <dbReference type="NCBI Taxonomy" id="7936"/>
    <lineage>
        <taxon>Eukaryota</taxon>
        <taxon>Metazoa</taxon>
        <taxon>Chordata</taxon>
        <taxon>Craniata</taxon>
        <taxon>Vertebrata</taxon>
        <taxon>Euteleostomi</taxon>
        <taxon>Actinopterygii</taxon>
        <taxon>Neopterygii</taxon>
        <taxon>Teleostei</taxon>
        <taxon>Anguilliformes</taxon>
        <taxon>Anguillidae</taxon>
        <taxon>Anguilla</taxon>
    </lineage>
</organism>
<dbReference type="EMBL" id="GBXM01079391">
    <property type="protein sequence ID" value="JAH29186.1"/>
    <property type="molecule type" value="Transcribed_RNA"/>
</dbReference>
<reference evidence="1" key="1">
    <citation type="submission" date="2014-11" db="EMBL/GenBank/DDBJ databases">
        <authorList>
            <person name="Amaro Gonzalez C."/>
        </authorList>
    </citation>
    <scope>NUCLEOTIDE SEQUENCE</scope>
</reference>
<reference evidence="1" key="2">
    <citation type="journal article" date="2015" name="Fish Shellfish Immunol.">
        <title>Early steps in the European eel (Anguilla anguilla)-Vibrio vulnificus interaction in the gills: Role of the RtxA13 toxin.</title>
        <authorList>
            <person name="Callol A."/>
            <person name="Pajuelo D."/>
            <person name="Ebbesson L."/>
            <person name="Teles M."/>
            <person name="MacKenzie S."/>
            <person name="Amaro C."/>
        </authorList>
    </citation>
    <scope>NUCLEOTIDE SEQUENCE</scope>
</reference>
<dbReference type="AlphaFoldDB" id="A0A0E9RJ44"/>
<sequence length="62" mass="7055">MVLYKSRYYYLLPQSMAECHNDLSIGNNVPFRPQNSYKIQAIGTKHWGGLLLSEPGFSIFGC</sequence>
<proteinExistence type="predicted"/>
<accession>A0A0E9RJ44</accession>
<name>A0A0E9RJ44_ANGAN</name>
<protein>
    <submittedName>
        <fullName evidence="1">Uncharacterized protein</fullName>
    </submittedName>
</protein>